<evidence type="ECO:0000256" key="2">
    <source>
        <dbReference type="SAM" id="SignalP"/>
    </source>
</evidence>
<reference evidence="5" key="1">
    <citation type="journal article" date="2019" name="Int. J. Syst. Evol. Microbiol.">
        <title>The Global Catalogue of Microorganisms (GCM) 10K type strain sequencing project: providing services to taxonomists for standard genome sequencing and annotation.</title>
        <authorList>
            <consortium name="The Broad Institute Genomics Platform"/>
            <consortium name="The Broad Institute Genome Sequencing Center for Infectious Disease"/>
            <person name="Wu L."/>
            <person name="Ma J."/>
        </authorList>
    </citation>
    <scope>NUCLEOTIDE SEQUENCE [LARGE SCALE GENOMIC DNA]</scope>
    <source>
        <strain evidence="5">JCM 17068</strain>
    </source>
</reference>
<evidence type="ECO:0000259" key="3">
    <source>
        <dbReference type="Pfam" id="PF18962"/>
    </source>
</evidence>
<feature type="signal peptide" evidence="2">
    <location>
        <begin position="1"/>
        <end position="23"/>
    </location>
</feature>
<dbReference type="Gene3D" id="2.60.120.200">
    <property type="match status" value="1"/>
</dbReference>
<feature type="chain" id="PRO_5046420792" description="Secretion system C-terminal sorting domain-containing protein" evidence="2">
    <location>
        <begin position="24"/>
        <end position="309"/>
    </location>
</feature>
<dbReference type="InterPro" id="IPR026444">
    <property type="entry name" value="Secre_tail"/>
</dbReference>
<evidence type="ECO:0000256" key="1">
    <source>
        <dbReference type="ARBA" id="ARBA00022729"/>
    </source>
</evidence>
<sequence>MMKKLLLLLCFAPFLGQSQVVYSFGFNGTTAAMLTAGWEVTNQSSPVYTGAPTWSIPATAPTTTFAGGGQAGGGTSFALINYTSTGTSSTAGTGTISNWLISPAVDVQNGDVVSFYTRIGRNAAALYADRLQLRMSTAGAFTSLPSGGATGLGDFTNLLVDVNPDYDLTSYPTAWGQYTYTVTGLSGLTNVRFAFRYFVEDGGPGGANSDIIGLDTFLVDRPAANTQDFFTGNFSIQPNPVSDVFTLNTKNGVAIEKVEVLDINGRIVSQVNGSSTEALQVNVSDLNSGVYFVRVQSDLGVGTSKIIKK</sequence>
<gene>
    <name evidence="4" type="ORF">GCM10022388_06080</name>
</gene>
<keyword evidence="1 2" id="KW-0732">Signal</keyword>
<dbReference type="Pfam" id="PF18962">
    <property type="entry name" value="Por_Secre_tail"/>
    <property type="match status" value="1"/>
</dbReference>
<dbReference type="NCBIfam" id="NF038128">
    <property type="entry name" value="choice_anch_J"/>
    <property type="match status" value="1"/>
</dbReference>
<dbReference type="Proteomes" id="UP001500426">
    <property type="component" value="Unassembled WGS sequence"/>
</dbReference>
<accession>A0ABP7UIS1</accession>
<name>A0ABP7UIS1_9FLAO</name>
<evidence type="ECO:0000313" key="5">
    <source>
        <dbReference type="Proteomes" id="UP001500426"/>
    </source>
</evidence>
<proteinExistence type="predicted"/>
<dbReference type="EMBL" id="BAABCS010000004">
    <property type="protein sequence ID" value="GAA4043728.1"/>
    <property type="molecule type" value="Genomic_DNA"/>
</dbReference>
<dbReference type="NCBIfam" id="TIGR04183">
    <property type="entry name" value="Por_Secre_tail"/>
    <property type="match status" value="1"/>
</dbReference>
<organism evidence="4 5">
    <name type="scientific">Flavobacterium chungnamense</name>
    <dbReference type="NCBI Taxonomy" id="706182"/>
    <lineage>
        <taxon>Bacteria</taxon>
        <taxon>Pseudomonadati</taxon>
        <taxon>Bacteroidota</taxon>
        <taxon>Flavobacteriia</taxon>
        <taxon>Flavobacteriales</taxon>
        <taxon>Flavobacteriaceae</taxon>
        <taxon>Flavobacterium</taxon>
    </lineage>
</organism>
<protein>
    <recommendedName>
        <fullName evidence="3">Secretion system C-terminal sorting domain-containing protein</fullName>
    </recommendedName>
</protein>
<feature type="domain" description="Secretion system C-terminal sorting" evidence="3">
    <location>
        <begin position="238"/>
        <end position="307"/>
    </location>
</feature>
<evidence type="ECO:0000313" key="4">
    <source>
        <dbReference type="EMBL" id="GAA4043728.1"/>
    </source>
</evidence>
<comment type="caution">
    <text evidence="4">The sequence shown here is derived from an EMBL/GenBank/DDBJ whole genome shotgun (WGS) entry which is preliminary data.</text>
</comment>
<keyword evidence="5" id="KW-1185">Reference proteome</keyword>
<dbReference type="RefSeq" id="WP_345090501.1">
    <property type="nucleotide sequence ID" value="NZ_BAABCS010000004.1"/>
</dbReference>